<evidence type="ECO:0000256" key="1">
    <source>
        <dbReference type="ARBA" id="ARBA00006817"/>
    </source>
</evidence>
<protein>
    <submittedName>
        <fullName evidence="3">SRPBCC domain-containing protein</fullName>
    </submittedName>
</protein>
<dbReference type="CDD" id="cd07814">
    <property type="entry name" value="SRPBCC_CalC_Aha1-like"/>
    <property type="match status" value="1"/>
</dbReference>
<dbReference type="Pfam" id="PF08327">
    <property type="entry name" value="AHSA1"/>
    <property type="match status" value="1"/>
</dbReference>
<dbReference type="InterPro" id="IPR023393">
    <property type="entry name" value="START-like_dom_sf"/>
</dbReference>
<dbReference type="InterPro" id="IPR013538">
    <property type="entry name" value="ASHA1/2-like_C"/>
</dbReference>
<evidence type="ECO:0000313" key="4">
    <source>
        <dbReference type="Proteomes" id="UP000430692"/>
    </source>
</evidence>
<dbReference type="Proteomes" id="UP000430692">
    <property type="component" value="Unassembled WGS sequence"/>
</dbReference>
<reference evidence="3 4" key="1">
    <citation type="submission" date="2019-12" db="EMBL/GenBank/DDBJ databases">
        <title>Whole-genome analyses of novel actinobacteria.</title>
        <authorList>
            <person name="Sahin N."/>
            <person name="Saygin H."/>
        </authorList>
    </citation>
    <scope>NUCLEOTIDE SEQUENCE [LARGE SCALE GENOMIC DNA]</scope>
    <source>
        <strain evidence="3 4">KC615</strain>
    </source>
</reference>
<evidence type="ECO:0000259" key="2">
    <source>
        <dbReference type="Pfam" id="PF08327"/>
    </source>
</evidence>
<dbReference type="RefSeq" id="WP_160801290.1">
    <property type="nucleotide sequence ID" value="NZ_WUUL01000005.1"/>
</dbReference>
<keyword evidence="4" id="KW-1185">Reference proteome</keyword>
<sequence>MPTVSLDFQFSSSIDRVWLALTDSKKLAKWVMNNNFKPVVGHKFQFWTEPNKWWDGVVDSEVLVVDEPNTLSYTWITDGENTIVTWTLKEVDGNTHLSLVHTGFENEGHAYNGAKLGWIKMGNQLEKMLAEL</sequence>
<dbReference type="Gene3D" id="3.30.530.20">
    <property type="match status" value="1"/>
</dbReference>
<dbReference type="AlphaFoldDB" id="A0A6I4VUS6"/>
<name>A0A6I4VUS6_9BACL</name>
<organism evidence="3 4">
    <name type="scientific">Shimazuella alba</name>
    <dbReference type="NCBI Taxonomy" id="2690964"/>
    <lineage>
        <taxon>Bacteria</taxon>
        <taxon>Bacillati</taxon>
        <taxon>Bacillota</taxon>
        <taxon>Bacilli</taxon>
        <taxon>Bacillales</taxon>
        <taxon>Thermoactinomycetaceae</taxon>
        <taxon>Shimazuella</taxon>
    </lineage>
</organism>
<accession>A0A6I4VUS6</accession>
<feature type="domain" description="Activator of Hsp90 ATPase homologue 1/2-like C-terminal" evidence="2">
    <location>
        <begin position="13"/>
        <end position="129"/>
    </location>
</feature>
<dbReference type="SUPFAM" id="SSF55961">
    <property type="entry name" value="Bet v1-like"/>
    <property type="match status" value="1"/>
</dbReference>
<gene>
    <name evidence="3" type="ORF">GSM42_09440</name>
</gene>
<comment type="similarity">
    <text evidence="1">Belongs to the AHA1 family.</text>
</comment>
<dbReference type="EMBL" id="WUUL01000005">
    <property type="protein sequence ID" value="MXQ53935.1"/>
    <property type="molecule type" value="Genomic_DNA"/>
</dbReference>
<proteinExistence type="inferred from homology"/>
<evidence type="ECO:0000313" key="3">
    <source>
        <dbReference type="EMBL" id="MXQ53935.1"/>
    </source>
</evidence>
<comment type="caution">
    <text evidence="3">The sequence shown here is derived from an EMBL/GenBank/DDBJ whole genome shotgun (WGS) entry which is preliminary data.</text>
</comment>